<name>A0AA96ZRW6_9EURY</name>
<proteinExistence type="predicted"/>
<dbReference type="EMBL" id="CP131059">
    <property type="protein sequence ID" value="WNY22745.1"/>
    <property type="molecule type" value="Genomic_DNA"/>
</dbReference>
<reference evidence="1 2" key="1">
    <citation type="submission" date="2023-07" db="EMBL/GenBank/DDBJ databases">
        <title>Closed genoem sequence of Methanomicrococcus sp. Hf6.</title>
        <authorList>
            <person name="Poehlein A."/>
            <person name="Protasov E."/>
            <person name="Platt K."/>
            <person name="Reeh H."/>
            <person name="Daniel R."/>
            <person name="Brune A."/>
        </authorList>
    </citation>
    <scope>NUCLEOTIDE SEQUENCE [LARGE SCALE GENOMIC DNA]</scope>
    <source>
        <strain evidence="1 2">Hf6</strain>
    </source>
</reference>
<dbReference type="Proteomes" id="UP001302978">
    <property type="component" value="Chromosome"/>
</dbReference>
<organism evidence="1 2">
    <name type="scientific">Methanimicrococcus hongohii</name>
    <dbReference type="NCBI Taxonomy" id="3028295"/>
    <lineage>
        <taxon>Archaea</taxon>
        <taxon>Methanobacteriati</taxon>
        <taxon>Methanobacteriota</taxon>
        <taxon>Stenosarchaea group</taxon>
        <taxon>Methanomicrobia</taxon>
        <taxon>Methanosarcinales</taxon>
        <taxon>Methanosarcinaceae</taxon>
        <taxon>Methanimicrococcus</taxon>
    </lineage>
</organism>
<evidence type="ECO:0000313" key="1">
    <source>
        <dbReference type="EMBL" id="WNY22745.1"/>
    </source>
</evidence>
<dbReference type="AlphaFoldDB" id="A0AA96ZRW6"/>
<dbReference type="InterPro" id="IPR011008">
    <property type="entry name" value="Dimeric_a/b-barrel"/>
</dbReference>
<dbReference type="SUPFAM" id="SSF54909">
    <property type="entry name" value="Dimeric alpha+beta barrel"/>
    <property type="match status" value="1"/>
</dbReference>
<evidence type="ECO:0000313" key="2">
    <source>
        <dbReference type="Proteomes" id="UP001302978"/>
    </source>
</evidence>
<sequence>MDQCLYVMFIEKGKTYNKLTKAMVEKHVENIKNLDNAGKLDRCGVFKGYPGVAGMLILKTQSYEDAEEICKSEPLVAEGYATYKLYALQVADKENNYLL</sequence>
<protein>
    <recommendedName>
        <fullName evidence="3">YCII-related domain-containing protein</fullName>
    </recommendedName>
</protein>
<dbReference type="RefSeq" id="WP_316557703.1">
    <property type="nucleotide sequence ID" value="NZ_CP131059.1"/>
</dbReference>
<dbReference type="KEGG" id="mehf:MmiHf6_00300"/>
<dbReference type="GeneID" id="85194448"/>
<gene>
    <name evidence="1" type="ORF">MmiHf6_00300</name>
</gene>
<dbReference type="Gene3D" id="3.30.70.1060">
    <property type="entry name" value="Dimeric alpha+beta barrel"/>
    <property type="match status" value="1"/>
</dbReference>
<accession>A0AA96ZRW6</accession>
<keyword evidence="2" id="KW-1185">Reference proteome</keyword>
<evidence type="ECO:0008006" key="3">
    <source>
        <dbReference type="Google" id="ProtNLM"/>
    </source>
</evidence>